<dbReference type="Proteomes" id="UP000525078">
    <property type="component" value="Unassembled WGS sequence"/>
</dbReference>
<dbReference type="EMBL" id="JAATIP010000060">
    <property type="protein sequence ID" value="KAF4381547.1"/>
    <property type="molecule type" value="Genomic_DNA"/>
</dbReference>
<sequence>MCAILNLFTVAVNDFADMIVVLRKEFEIQWLMSRLVPLYGEWLKSNDKRKDCFTVEEPLMPRSHTKNGSIIDDYGKDHVYKADVTNDDVRLKVENTVELRDGQWCEVIPVGFVDIHRETKKKVVRDGDVHRRPAIGDGREIRGFCGRKLNEGRINRDDRDFELHDSNDGALKFEMDNANCDSEELDGGGLLLMWKAILEVSIESSLRFHIDSIIRNTNGQGGSPQVLEVMARKEMFKNIDVPTKVTDEINLALMALFTEDDCGAGSERYV</sequence>
<accession>A0A7J6GFE0</accession>
<evidence type="ECO:0000313" key="1">
    <source>
        <dbReference type="EMBL" id="KAF4381547.1"/>
    </source>
</evidence>
<name>A0A7J6GFE0_CANSA</name>
<protein>
    <submittedName>
        <fullName evidence="1">Uncharacterized protein</fullName>
    </submittedName>
</protein>
<reference evidence="1 2" key="1">
    <citation type="journal article" date="2020" name="bioRxiv">
        <title>Sequence and annotation of 42 cannabis genomes reveals extensive copy number variation in cannabinoid synthesis and pathogen resistance genes.</title>
        <authorList>
            <person name="Mckernan K.J."/>
            <person name="Helbert Y."/>
            <person name="Kane L.T."/>
            <person name="Ebling H."/>
            <person name="Zhang L."/>
            <person name="Liu B."/>
            <person name="Eaton Z."/>
            <person name="Mclaughlin S."/>
            <person name="Kingan S."/>
            <person name="Baybayan P."/>
            <person name="Concepcion G."/>
            <person name="Jordan M."/>
            <person name="Riva A."/>
            <person name="Barbazuk W."/>
            <person name="Harkins T."/>
        </authorList>
    </citation>
    <scope>NUCLEOTIDE SEQUENCE [LARGE SCALE GENOMIC DNA]</scope>
    <source>
        <strain evidence="2">cv. Jamaican Lion 4</strain>
        <tissue evidence="1">Leaf</tissue>
    </source>
</reference>
<dbReference type="AlphaFoldDB" id="A0A7J6GFE0"/>
<evidence type="ECO:0000313" key="2">
    <source>
        <dbReference type="Proteomes" id="UP000525078"/>
    </source>
</evidence>
<gene>
    <name evidence="1" type="ORF">F8388_021175</name>
</gene>
<proteinExistence type="predicted"/>
<comment type="caution">
    <text evidence="1">The sequence shown here is derived from an EMBL/GenBank/DDBJ whole genome shotgun (WGS) entry which is preliminary data.</text>
</comment>
<organism evidence="1 2">
    <name type="scientific">Cannabis sativa</name>
    <name type="common">Hemp</name>
    <name type="synonym">Marijuana</name>
    <dbReference type="NCBI Taxonomy" id="3483"/>
    <lineage>
        <taxon>Eukaryota</taxon>
        <taxon>Viridiplantae</taxon>
        <taxon>Streptophyta</taxon>
        <taxon>Embryophyta</taxon>
        <taxon>Tracheophyta</taxon>
        <taxon>Spermatophyta</taxon>
        <taxon>Magnoliopsida</taxon>
        <taxon>eudicotyledons</taxon>
        <taxon>Gunneridae</taxon>
        <taxon>Pentapetalae</taxon>
        <taxon>rosids</taxon>
        <taxon>fabids</taxon>
        <taxon>Rosales</taxon>
        <taxon>Cannabaceae</taxon>
        <taxon>Cannabis</taxon>
    </lineage>
</organism>